<dbReference type="Proteomes" id="UP001212821">
    <property type="component" value="Chromosome"/>
</dbReference>
<dbReference type="RefSeq" id="WP_270139986.1">
    <property type="nucleotide sequence ID" value="NZ_CP115450.1"/>
</dbReference>
<feature type="domain" description="UspA" evidence="2">
    <location>
        <begin position="11"/>
        <end position="148"/>
    </location>
</feature>
<sequence>MTPVSSDGPRRPVVLGVDALDTGRMTAGWAADEAHRRGLPLRLVHAAPSLFHEFGVFDEGRYRKALRQRADQALDRAASTARERHPGLELITAVDEDFPALVLYRESVHAELMVLGSRRLGRTAELLSAYSVTVPVSAQSPCPVVVVRDPEHVTQDPPYVVVGVDGSPSSQAAVAFALDLAAERRATLRAIWVWQRPPVGNLDEPATERILRRLLVESTAGRHERHPDVTVTHELVHGHPVEELGAASEHALAVVVGRRGQGGFTGMRLGSVPHGLLHRAHCPIVIVPTPRR</sequence>
<dbReference type="InterPro" id="IPR014729">
    <property type="entry name" value="Rossmann-like_a/b/a_fold"/>
</dbReference>
<dbReference type="SUPFAM" id="SSF52402">
    <property type="entry name" value="Adenine nucleotide alpha hydrolases-like"/>
    <property type="match status" value="2"/>
</dbReference>
<reference evidence="4" key="1">
    <citation type="submission" date="2022-12" db="EMBL/GenBank/DDBJ databases">
        <authorList>
            <person name="Mo P."/>
        </authorList>
    </citation>
    <scope>NUCLEOTIDE SEQUENCE [LARGE SCALE GENOMIC DNA]</scope>
    <source>
        <strain evidence="4">HUAS 3-15</strain>
    </source>
</reference>
<name>A0ABY7PW08_9ACTN</name>
<feature type="domain" description="UspA" evidence="2">
    <location>
        <begin position="160"/>
        <end position="288"/>
    </location>
</feature>
<keyword evidence="4" id="KW-1185">Reference proteome</keyword>
<dbReference type="InterPro" id="IPR006015">
    <property type="entry name" value="Universal_stress_UspA"/>
</dbReference>
<dbReference type="CDD" id="cd00293">
    <property type="entry name" value="USP-like"/>
    <property type="match status" value="1"/>
</dbReference>
<evidence type="ECO:0000313" key="4">
    <source>
        <dbReference type="Proteomes" id="UP001212821"/>
    </source>
</evidence>
<dbReference type="EMBL" id="CP115450">
    <property type="protein sequence ID" value="WBP84625.1"/>
    <property type="molecule type" value="Genomic_DNA"/>
</dbReference>
<organism evidence="3 4">
    <name type="scientific">Kitasatospora cathayae</name>
    <dbReference type="NCBI Taxonomy" id="3004092"/>
    <lineage>
        <taxon>Bacteria</taxon>
        <taxon>Bacillati</taxon>
        <taxon>Actinomycetota</taxon>
        <taxon>Actinomycetes</taxon>
        <taxon>Kitasatosporales</taxon>
        <taxon>Streptomycetaceae</taxon>
        <taxon>Kitasatospora</taxon>
    </lineage>
</organism>
<proteinExistence type="inferred from homology"/>
<gene>
    <name evidence="3" type="ORF">O1G21_01335</name>
</gene>
<evidence type="ECO:0000259" key="2">
    <source>
        <dbReference type="Pfam" id="PF00582"/>
    </source>
</evidence>
<evidence type="ECO:0000313" key="3">
    <source>
        <dbReference type="EMBL" id="WBP84625.1"/>
    </source>
</evidence>
<dbReference type="PANTHER" id="PTHR46553:SF3">
    <property type="entry name" value="ADENINE NUCLEOTIDE ALPHA HYDROLASES-LIKE SUPERFAMILY PROTEIN"/>
    <property type="match status" value="1"/>
</dbReference>
<dbReference type="Gene3D" id="3.40.50.620">
    <property type="entry name" value="HUPs"/>
    <property type="match status" value="2"/>
</dbReference>
<protein>
    <submittedName>
        <fullName evidence="3">Universal stress protein</fullName>
    </submittedName>
</protein>
<dbReference type="Pfam" id="PF00582">
    <property type="entry name" value="Usp"/>
    <property type="match status" value="2"/>
</dbReference>
<dbReference type="PANTHER" id="PTHR46553">
    <property type="entry name" value="ADENINE NUCLEOTIDE ALPHA HYDROLASES-LIKE SUPERFAMILY PROTEIN"/>
    <property type="match status" value="1"/>
</dbReference>
<evidence type="ECO:0000256" key="1">
    <source>
        <dbReference type="ARBA" id="ARBA00008791"/>
    </source>
</evidence>
<comment type="similarity">
    <text evidence="1">Belongs to the universal stress protein A family.</text>
</comment>
<dbReference type="InterPro" id="IPR006016">
    <property type="entry name" value="UspA"/>
</dbReference>
<accession>A0ABY7PW08</accession>
<dbReference type="PRINTS" id="PR01438">
    <property type="entry name" value="UNVRSLSTRESS"/>
</dbReference>